<gene>
    <name evidence="4" type="ORF">IW252_000581</name>
</gene>
<evidence type="ECO:0000313" key="4">
    <source>
        <dbReference type="EMBL" id="MBG6083814.1"/>
    </source>
</evidence>
<feature type="region of interest" description="Disordered" evidence="2">
    <location>
        <begin position="390"/>
        <end position="415"/>
    </location>
</feature>
<reference evidence="4" key="1">
    <citation type="submission" date="2020-11" db="EMBL/GenBank/DDBJ databases">
        <title>Sequencing the genomes of 1000 actinobacteria strains.</title>
        <authorList>
            <person name="Klenk H.-P."/>
        </authorList>
    </citation>
    <scope>NUCLEOTIDE SEQUENCE</scope>
    <source>
        <strain evidence="4">DSM 26152</strain>
    </source>
</reference>
<protein>
    <submittedName>
        <fullName evidence="4">F0F1-type ATP synthase membrane subunit b/b</fullName>
    </submittedName>
</protein>
<comment type="caution">
    <text evidence="4">The sequence shown here is derived from an EMBL/GenBank/DDBJ whole genome shotgun (WGS) entry which is preliminary data.</text>
</comment>
<feature type="transmembrane region" description="Helical" evidence="3">
    <location>
        <begin position="314"/>
        <end position="336"/>
    </location>
</feature>
<evidence type="ECO:0000256" key="1">
    <source>
        <dbReference type="SAM" id="Coils"/>
    </source>
</evidence>
<dbReference type="EMBL" id="JADOTZ010000001">
    <property type="protein sequence ID" value="MBG6083814.1"/>
    <property type="molecule type" value="Genomic_DNA"/>
</dbReference>
<dbReference type="Proteomes" id="UP000625033">
    <property type="component" value="Unassembled WGS sequence"/>
</dbReference>
<feature type="transmembrane region" description="Helical" evidence="3">
    <location>
        <begin position="286"/>
        <end position="308"/>
    </location>
</feature>
<proteinExistence type="predicted"/>
<organism evidence="4 5">
    <name type="scientific">Zhihengliuella flava</name>
    <dbReference type="NCBI Taxonomy" id="1285193"/>
    <lineage>
        <taxon>Bacteria</taxon>
        <taxon>Bacillati</taxon>
        <taxon>Actinomycetota</taxon>
        <taxon>Actinomycetes</taxon>
        <taxon>Micrococcales</taxon>
        <taxon>Micrococcaceae</taxon>
        <taxon>Zhihengliuella</taxon>
    </lineage>
</organism>
<keyword evidence="5" id="KW-1185">Reference proteome</keyword>
<evidence type="ECO:0000256" key="3">
    <source>
        <dbReference type="SAM" id="Phobius"/>
    </source>
</evidence>
<keyword evidence="3" id="KW-1133">Transmembrane helix</keyword>
<feature type="coiled-coil region" evidence="1">
    <location>
        <begin position="163"/>
        <end position="190"/>
    </location>
</feature>
<evidence type="ECO:0000256" key="2">
    <source>
        <dbReference type="SAM" id="MobiDB-lite"/>
    </source>
</evidence>
<accession>A0A931D7G3</accession>
<sequence length="415" mass="46610">MTWEDQHRDHSLWSSVNKALQIIAKYPANKMDDNLYRLSSLLNEISSHANVPHPALTSEHLSQVQTLVDRTVELLDANPAAIFALQANRQPVPFTQLAAHIRTWPTTGKARLNGLGNRAERIEREFAKLSSETDSQLKTLRARVAKIRESALASLQVYKADSEQQLDSHVKSIEDKLDELKKDISNIRQLSSDTNETIGQQKTRLDTALNTYQESFAKSQDERATEWDEVLKHHELEANRHLTQMEDYETQSRNVLQEIGINATASDYGNYANNQSEAADRWRNGAVWALSIAAFLFVVAAALPILGFGNDLQWWQAILQKFGAPGGAAAVGYMLLRESAQHRKEERSSRQVELTLTALEPFIVNLPETQQERIRVETAQRIFAQGHVLRDSSGSGSIKGDDSATRPVNDRDHGN</sequence>
<dbReference type="RefSeq" id="WP_196835209.1">
    <property type="nucleotide sequence ID" value="NZ_JADOTZ010000001.1"/>
</dbReference>
<dbReference type="AlphaFoldDB" id="A0A931D7G3"/>
<keyword evidence="3" id="KW-0472">Membrane</keyword>
<evidence type="ECO:0000313" key="5">
    <source>
        <dbReference type="Proteomes" id="UP000625033"/>
    </source>
</evidence>
<keyword evidence="1" id="KW-0175">Coiled coil</keyword>
<name>A0A931D7G3_9MICC</name>
<feature type="compositionally biased region" description="Basic and acidic residues" evidence="2">
    <location>
        <begin position="399"/>
        <end position="415"/>
    </location>
</feature>
<keyword evidence="3" id="KW-0812">Transmembrane</keyword>